<dbReference type="OrthoDB" id="7449684at2759"/>
<sequence>MDSCRRRDGVVAFADTVSVLQQAPGMLITRAPDEVQWACGGRTADGLRWLGGDDGSARYFRYLTRGDSPGARVARGAAVGSSPIYSATKR</sequence>
<protein>
    <submittedName>
        <fullName evidence="1">Uncharacterized protein</fullName>
    </submittedName>
</protein>
<evidence type="ECO:0000313" key="1">
    <source>
        <dbReference type="EMBL" id="GBO98382.1"/>
    </source>
</evidence>
<gene>
    <name evidence="1" type="ORF">EVAR_42_1</name>
</gene>
<accession>A0A4C1S7R3</accession>
<dbReference type="Proteomes" id="UP000299102">
    <property type="component" value="Unassembled WGS sequence"/>
</dbReference>
<organism evidence="1 2">
    <name type="scientific">Eumeta variegata</name>
    <name type="common">Bagworm moth</name>
    <name type="synonym">Eumeta japonica</name>
    <dbReference type="NCBI Taxonomy" id="151549"/>
    <lineage>
        <taxon>Eukaryota</taxon>
        <taxon>Metazoa</taxon>
        <taxon>Ecdysozoa</taxon>
        <taxon>Arthropoda</taxon>
        <taxon>Hexapoda</taxon>
        <taxon>Insecta</taxon>
        <taxon>Pterygota</taxon>
        <taxon>Neoptera</taxon>
        <taxon>Endopterygota</taxon>
        <taxon>Lepidoptera</taxon>
        <taxon>Glossata</taxon>
        <taxon>Ditrysia</taxon>
        <taxon>Tineoidea</taxon>
        <taxon>Psychidae</taxon>
        <taxon>Oiketicinae</taxon>
        <taxon>Eumeta</taxon>
    </lineage>
</organism>
<keyword evidence="2" id="KW-1185">Reference proteome</keyword>
<reference evidence="1 2" key="1">
    <citation type="journal article" date="2019" name="Commun. Biol.">
        <title>The bagworm genome reveals a unique fibroin gene that provides high tensile strength.</title>
        <authorList>
            <person name="Kono N."/>
            <person name="Nakamura H."/>
            <person name="Ohtoshi R."/>
            <person name="Tomita M."/>
            <person name="Numata K."/>
            <person name="Arakawa K."/>
        </authorList>
    </citation>
    <scope>NUCLEOTIDE SEQUENCE [LARGE SCALE GENOMIC DNA]</scope>
</reference>
<dbReference type="AlphaFoldDB" id="A0A4C1S7R3"/>
<dbReference type="EMBL" id="BGZK01000001">
    <property type="protein sequence ID" value="GBO98382.1"/>
    <property type="molecule type" value="Genomic_DNA"/>
</dbReference>
<name>A0A4C1S7R3_EUMVA</name>
<evidence type="ECO:0000313" key="2">
    <source>
        <dbReference type="Proteomes" id="UP000299102"/>
    </source>
</evidence>
<comment type="caution">
    <text evidence="1">The sequence shown here is derived from an EMBL/GenBank/DDBJ whole genome shotgun (WGS) entry which is preliminary data.</text>
</comment>
<proteinExistence type="predicted"/>